<dbReference type="Proteomes" id="UP001283361">
    <property type="component" value="Unassembled WGS sequence"/>
</dbReference>
<dbReference type="PANTHER" id="PTHR10829:SF29">
    <property type="entry name" value="COACTOSIN-LIKE PROTEIN"/>
    <property type="match status" value="1"/>
</dbReference>
<accession>A0AAE1A6L4</accession>
<dbReference type="InterPro" id="IPR029006">
    <property type="entry name" value="ADF-H/Gelsolin-like_dom_sf"/>
</dbReference>
<proteinExistence type="inferred from homology"/>
<dbReference type="Pfam" id="PF00241">
    <property type="entry name" value="Cofilin_ADF"/>
    <property type="match status" value="1"/>
</dbReference>
<sequence length="142" mass="15764">MPLTVDKDAIVPLYEAVRDDANELTWLTIKREEQSLVVDSSGTEYVDLLNCLTPNECKYAYVRVTTGDEMSKRAKFAFISWAAPEAPTMKKAKLSVDKTVLKNVIKSFAVEVQADERRDVSLESVSDALRRAGGANYGTGNR</sequence>
<evidence type="ECO:0000256" key="8">
    <source>
        <dbReference type="ARBA" id="ARBA00068121"/>
    </source>
</evidence>
<protein>
    <recommendedName>
        <fullName evidence="8">Coactosin-like protein</fullName>
    </recommendedName>
</protein>
<gene>
    <name evidence="10" type="ORF">RRG08_048697</name>
</gene>
<comment type="subcellular location">
    <subcellularLocation>
        <location evidence="1">Cytoplasm</location>
        <location evidence="1">Cytoskeleton</location>
    </subcellularLocation>
</comment>
<evidence type="ECO:0000256" key="1">
    <source>
        <dbReference type="ARBA" id="ARBA00004245"/>
    </source>
</evidence>
<evidence type="ECO:0000256" key="6">
    <source>
        <dbReference type="ARBA" id="ARBA00058385"/>
    </source>
</evidence>
<evidence type="ECO:0000313" key="11">
    <source>
        <dbReference type="Proteomes" id="UP001283361"/>
    </source>
</evidence>
<dbReference type="GO" id="GO:0005884">
    <property type="term" value="C:actin filament"/>
    <property type="evidence" value="ECO:0007669"/>
    <property type="project" value="TreeGrafter"/>
</dbReference>
<evidence type="ECO:0000256" key="2">
    <source>
        <dbReference type="ARBA" id="ARBA00022490"/>
    </source>
</evidence>
<evidence type="ECO:0000313" key="10">
    <source>
        <dbReference type="EMBL" id="KAK3782239.1"/>
    </source>
</evidence>
<dbReference type="GO" id="GO:0030833">
    <property type="term" value="P:regulation of actin filament polymerization"/>
    <property type="evidence" value="ECO:0007669"/>
    <property type="project" value="TreeGrafter"/>
</dbReference>
<dbReference type="SUPFAM" id="SSF55753">
    <property type="entry name" value="Actin depolymerizing proteins"/>
    <property type="match status" value="1"/>
</dbReference>
<comment type="function">
    <text evidence="6">Binds to F-actin in a calcium-independent manner. Has no direct effect on actin depolymerization. Acts as a chaperone for ALOX5 (5LO), influencing both its stability and activity in leukotrienes synthesis.</text>
</comment>
<dbReference type="FunFam" id="3.40.20.10:FF:000018">
    <property type="entry name" value="Coactosin-like 1"/>
    <property type="match status" value="1"/>
</dbReference>
<dbReference type="CDD" id="cd11282">
    <property type="entry name" value="ADF_coactosin_like"/>
    <property type="match status" value="1"/>
</dbReference>
<dbReference type="Gene3D" id="3.40.20.10">
    <property type="entry name" value="Severin"/>
    <property type="match status" value="1"/>
</dbReference>
<comment type="similarity">
    <text evidence="5">Belongs to the actin-binding proteins ADF family. Coactosin subfamily.</text>
</comment>
<reference evidence="10" key="1">
    <citation type="journal article" date="2023" name="G3 (Bethesda)">
        <title>A reference genome for the long-term kleptoplast-retaining sea slug Elysia crispata morphotype clarki.</title>
        <authorList>
            <person name="Eastman K.E."/>
            <person name="Pendleton A.L."/>
            <person name="Shaikh M.A."/>
            <person name="Suttiyut T."/>
            <person name="Ogas R."/>
            <person name="Tomko P."/>
            <person name="Gavelis G."/>
            <person name="Widhalm J.R."/>
            <person name="Wisecaver J.H."/>
        </authorList>
    </citation>
    <scope>NUCLEOTIDE SEQUENCE</scope>
    <source>
        <strain evidence="10">ECLA1</strain>
    </source>
</reference>
<dbReference type="GO" id="GO:0030864">
    <property type="term" value="C:cortical actin cytoskeleton"/>
    <property type="evidence" value="ECO:0007669"/>
    <property type="project" value="TreeGrafter"/>
</dbReference>
<keyword evidence="2" id="KW-0963">Cytoplasm</keyword>
<dbReference type="PANTHER" id="PTHR10829">
    <property type="entry name" value="CORTACTIN AND DREBRIN"/>
    <property type="match status" value="1"/>
</dbReference>
<keyword evidence="3" id="KW-0009">Actin-binding</keyword>
<dbReference type="SMART" id="SM00102">
    <property type="entry name" value="ADF"/>
    <property type="match status" value="1"/>
</dbReference>
<comment type="subunit">
    <text evidence="7">Interacts with 5-lipoxygenase (ALOX5/5LO) in a calcium-independent manner. Binds to F-actin with a stoichiometry of 1:2.</text>
</comment>
<organism evidence="10 11">
    <name type="scientific">Elysia crispata</name>
    <name type="common">lettuce slug</name>
    <dbReference type="NCBI Taxonomy" id="231223"/>
    <lineage>
        <taxon>Eukaryota</taxon>
        <taxon>Metazoa</taxon>
        <taxon>Spiralia</taxon>
        <taxon>Lophotrochozoa</taxon>
        <taxon>Mollusca</taxon>
        <taxon>Gastropoda</taxon>
        <taxon>Heterobranchia</taxon>
        <taxon>Euthyneura</taxon>
        <taxon>Panpulmonata</taxon>
        <taxon>Sacoglossa</taxon>
        <taxon>Placobranchoidea</taxon>
        <taxon>Plakobranchidae</taxon>
        <taxon>Elysia</taxon>
    </lineage>
</organism>
<feature type="domain" description="ADF-H" evidence="9">
    <location>
        <begin position="2"/>
        <end position="130"/>
    </location>
</feature>
<evidence type="ECO:0000259" key="9">
    <source>
        <dbReference type="PROSITE" id="PS51263"/>
    </source>
</evidence>
<dbReference type="GO" id="GO:0051015">
    <property type="term" value="F:actin filament binding"/>
    <property type="evidence" value="ECO:0007669"/>
    <property type="project" value="TreeGrafter"/>
</dbReference>
<comment type="caution">
    <text evidence="10">The sequence shown here is derived from an EMBL/GenBank/DDBJ whole genome shotgun (WGS) entry which is preliminary data.</text>
</comment>
<dbReference type="EMBL" id="JAWDGP010002524">
    <property type="protein sequence ID" value="KAK3782239.1"/>
    <property type="molecule type" value="Genomic_DNA"/>
</dbReference>
<dbReference type="InterPro" id="IPR002108">
    <property type="entry name" value="ADF-H"/>
</dbReference>
<dbReference type="PROSITE" id="PS51263">
    <property type="entry name" value="ADF_H"/>
    <property type="match status" value="1"/>
</dbReference>
<keyword evidence="4" id="KW-0206">Cytoskeleton</keyword>
<keyword evidence="11" id="KW-1185">Reference proteome</keyword>
<name>A0AAE1A6L4_9GAST</name>
<evidence type="ECO:0000256" key="7">
    <source>
        <dbReference type="ARBA" id="ARBA00062335"/>
    </source>
</evidence>
<evidence type="ECO:0000256" key="3">
    <source>
        <dbReference type="ARBA" id="ARBA00023203"/>
    </source>
</evidence>
<evidence type="ECO:0000256" key="5">
    <source>
        <dbReference type="ARBA" id="ARBA00038052"/>
    </source>
</evidence>
<dbReference type="AlphaFoldDB" id="A0AAE1A6L4"/>
<evidence type="ECO:0000256" key="4">
    <source>
        <dbReference type="ARBA" id="ARBA00023212"/>
    </source>
</evidence>
<dbReference type="GO" id="GO:0030427">
    <property type="term" value="C:site of polarized growth"/>
    <property type="evidence" value="ECO:0007669"/>
    <property type="project" value="TreeGrafter"/>
</dbReference>